<gene>
    <name evidence="2" type="ORF">CONPUDRAFT_132619</name>
</gene>
<name>A0A5M3M6N3_CONPW</name>
<sequence length="184" mass="21107">MIHIFRSFLYIVLFIFSIVLMSLCAVRIHYTEHLSPFDPLNDGVRFYDPIVALLLATSLLTILWSAFVGHTIHGRHERRIIGTFLHEFLGLGVLFILWLVGAAIATVTSNVPTLLTRWGNLSSCWHYSTCRILTALLAFAWLGWIVVLALLLTTLLFALANRAWNEQMHGRWDPRATRYRDSRV</sequence>
<dbReference type="OMA" id="IHRSYDY"/>
<evidence type="ECO:0008006" key="4">
    <source>
        <dbReference type="Google" id="ProtNLM"/>
    </source>
</evidence>
<keyword evidence="1" id="KW-0472">Membrane</keyword>
<feature type="transmembrane region" description="Helical" evidence="1">
    <location>
        <begin position="50"/>
        <end position="68"/>
    </location>
</feature>
<keyword evidence="1" id="KW-1133">Transmembrane helix</keyword>
<protein>
    <recommendedName>
        <fullName evidence="4">MARVEL domain-containing protein</fullName>
    </recommendedName>
</protein>
<comment type="caution">
    <text evidence="2">The sequence shown here is derived from an EMBL/GenBank/DDBJ whole genome shotgun (WGS) entry which is preliminary data.</text>
</comment>
<dbReference type="OrthoDB" id="2501127at2759"/>
<keyword evidence="3" id="KW-1185">Reference proteome</keyword>
<dbReference type="GeneID" id="19200424"/>
<feature type="transmembrane region" description="Helical" evidence="1">
    <location>
        <begin position="132"/>
        <end position="159"/>
    </location>
</feature>
<keyword evidence="1" id="KW-0812">Transmembrane</keyword>
<evidence type="ECO:0000313" key="2">
    <source>
        <dbReference type="EMBL" id="EIW75022.1"/>
    </source>
</evidence>
<dbReference type="EMBL" id="JH711590">
    <property type="protein sequence ID" value="EIW75022.1"/>
    <property type="molecule type" value="Genomic_DNA"/>
</dbReference>
<accession>A0A5M3M6N3</accession>
<proteinExistence type="predicted"/>
<reference evidence="3" key="1">
    <citation type="journal article" date="2012" name="Science">
        <title>The Paleozoic origin of enzymatic lignin decomposition reconstructed from 31 fungal genomes.</title>
        <authorList>
            <person name="Floudas D."/>
            <person name="Binder M."/>
            <person name="Riley R."/>
            <person name="Barry K."/>
            <person name="Blanchette R.A."/>
            <person name="Henrissat B."/>
            <person name="Martinez A.T."/>
            <person name="Otillar R."/>
            <person name="Spatafora J.W."/>
            <person name="Yadav J.S."/>
            <person name="Aerts A."/>
            <person name="Benoit I."/>
            <person name="Boyd A."/>
            <person name="Carlson A."/>
            <person name="Copeland A."/>
            <person name="Coutinho P.M."/>
            <person name="de Vries R.P."/>
            <person name="Ferreira P."/>
            <person name="Findley K."/>
            <person name="Foster B."/>
            <person name="Gaskell J."/>
            <person name="Glotzer D."/>
            <person name="Gorecki P."/>
            <person name="Heitman J."/>
            <person name="Hesse C."/>
            <person name="Hori C."/>
            <person name="Igarashi K."/>
            <person name="Jurgens J.A."/>
            <person name="Kallen N."/>
            <person name="Kersten P."/>
            <person name="Kohler A."/>
            <person name="Kuees U."/>
            <person name="Kumar T.K.A."/>
            <person name="Kuo A."/>
            <person name="LaButti K."/>
            <person name="Larrondo L.F."/>
            <person name="Lindquist E."/>
            <person name="Ling A."/>
            <person name="Lombard V."/>
            <person name="Lucas S."/>
            <person name="Lundell T."/>
            <person name="Martin R."/>
            <person name="McLaughlin D.J."/>
            <person name="Morgenstern I."/>
            <person name="Morin E."/>
            <person name="Murat C."/>
            <person name="Nagy L.G."/>
            <person name="Nolan M."/>
            <person name="Ohm R.A."/>
            <person name="Patyshakuliyeva A."/>
            <person name="Rokas A."/>
            <person name="Ruiz-Duenas F.J."/>
            <person name="Sabat G."/>
            <person name="Salamov A."/>
            <person name="Samejima M."/>
            <person name="Schmutz J."/>
            <person name="Slot J.C."/>
            <person name="St John F."/>
            <person name="Stenlid J."/>
            <person name="Sun H."/>
            <person name="Sun S."/>
            <person name="Syed K."/>
            <person name="Tsang A."/>
            <person name="Wiebenga A."/>
            <person name="Young D."/>
            <person name="Pisabarro A."/>
            <person name="Eastwood D.C."/>
            <person name="Martin F."/>
            <person name="Cullen D."/>
            <person name="Grigoriev I.V."/>
            <person name="Hibbett D.S."/>
        </authorList>
    </citation>
    <scope>NUCLEOTIDE SEQUENCE [LARGE SCALE GENOMIC DNA]</scope>
    <source>
        <strain evidence="3">RWD-64-598 SS2</strain>
    </source>
</reference>
<dbReference type="RefSeq" id="XP_007775068.1">
    <property type="nucleotide sequence ID" value="XM_007776878.1"/>
</dbReference>
<organism evidence="2 3">
    <name type="scientific">Coniophora puteana (strain RWD-64-598)</name>
    <name type="common">Brown rot fungus</name>
    <dbReference type="NCBI Taxonomy" id="741705"/>
    <lineage>
        <taxon>Eukaryota</taxon>
        <taxon>Fungi</taxon>
        <taxon>Dikarya</taxon>
        <taxon>Basidiomycota</taxon>
        <taxon>Agaricomycotina</taxon>
        <taxon>Agaricomycetes</taxon>
        <taxon>Agaricomycetidae</taxon>
        <taxon>Boletales</taxon>
        <taxon>Coniophorineae</taxon>
        <taxon>Coniophoraceae</taxon>
        <taxon>Coniophora</taxon>
    </lineage>
</organism>
<feature type="transmembrane region" description="Helical" evidence="1">
    <location>
        <begin position="7"/>
        <end position="30"/>
    </location>
</feature>
<feature type="transmembrane region" description="Helical" evidence="1">
    <location>
        <begin position="88"/>
        <end position="112"/>
    </location>
</feature>
<evidence type="ECO:0000256" key="1">
    <source>
        <dbReference type="SAM" id="Phobius"/>
    </source>
</evidence>
<dbReference type="Proteomes" id="UP000053558">
    <property type="component" value="Unassembled WGS sequence"/>
</dbReference>
<dbReference type="AlphaFoldDB" id="A0A5M3M6N3"/>
<dbReference type="KEGG" id="cput:CONPUDRAFT_132619"/>
<evidence type="ECO:0000313" key="3">
    <source>
        <dbReference type="Proteomes" id="UP000053558"/>
    </source>
</evidence>